<accession>A0A1L6JD59</accession>
<keyword evidence="3 5" id="KW-1133">Transmembrane helix</keyword>
<dbReference type="OrthoDB" id="9787732at2"/>
<dbReference type="GeneID" id="44134214"/>
<dbReference type="EMBL" id="QQWO01000003">
    <property type="protein sequence ID" value="RSV06142.1"/>
    <property type="molecule type" value="Genomic_DNA"/>
</dbReference>
<evidence type="ECO:0000256" key="5">
    <source>
        <dbReference type="SAM" id="Phobius"/>
    </source>
</evidence>
<dbReference type="KEGG" id="skr:BRX40_16765"/>
<evidence type="ECO:0000259" key="6">
    <source>
        <dbReference type="Pfam" id="PF06271"/>
    </source>
</evidence>
<dbReference type="RefSeq" id="WP_075152373.1">
    <property type="nucleotide sequence ID" value="NZ_CP018820.1"/>
</dbReference>
<dbReference type="AlphaFoldDB" id="A0A1L6JD59"/>
<dbReference type="PANTHER" id="PTHR38480">
    <property type="entry name" value="SLR0254 PROTEIN"/>
    <property type="match status" value="1"/>
</dbReference>
<sequence>MAKRPKVKATPANDIARRTRALVTPEGVTLHLRLATAGARAGAFTIDALIMLAVLIALTAGAITLWGSTGSGGPAAIIWLLGFFLLRNFYFTLFESGTRAATPGKRALKLRVVARDGGRLTGGAILARNLMREVEVFLPLIFLMVAQAEGFSNRWLGLLGLGWTAIFIFMPLFNRDRLRAGDLIAGTWVVENERPKIAPDLLAANDRDAIDAYGFTPQELETYGQFEIQRLEEVLHRNDPDTLTTVAGVIRRKIGRRDEGVTWGHDRDFLEAYYAAARLHLERRLLFGQRKRDKFDSAG</sequence>
<keyword evidence="4 5" id="KW-0472">Membrane</keyword>
<dbReference type="Proteomes" id="UP000185161">
    <property type="component" value="Chromosome"/>
</dbReference>
<organism evidence="7 9">
    <name type="scientific">Sphingomonas koreensis</name>
    <dbReference type="NCBI Taxonomy" id="93064"/>
    <lineage>
        <taxon>Bacteria</taxon>
        <taxon>Pseudomonadati</taxon>
        <taxon>Pseudomonadota</taxon>
        <taxon>Alphaproteobacteria</taxon>
        <taxon>Sphingomonadales</taxon>
        <taxon>Sphingomonadaceae</taxon>
        <taxon>Sphingomonas</taxon>
    </lineage>
</organism>
<feature type="transmembrane region" description="Helical" evidence="5">
    <location>
        <begin position="154"/>
        <end position="173"/>
    </location>
</feature>
<evidence type="ECO:0000313" key="9">
    <source>
        <dbReference type="Proteomes" id="UP000185161"/>
    </source>
</evidence>
<comment type="subcellular location">
    <subcellularLocation>
        <location evidence="1">Membrane</location>
        <topology evidence="1">Multi-pass membrane protein</topology>
    </subcellularLocation>
</comment>
<evidence type="ECO:0000313" key="7">
    <source>
        <dbReference type="EMBL" id="APR53843.1"/>
    </source>
</evidence>
<evidence type="ECO:0000313" key="8">
    <source>
        <dbReference type="EMBL" id="RSV06142.1"/>
    </source>
</evidence>
<evidence type="ECO:0000256" key="1">
    <source>
        <dbReference type="ARBA" id="ARBA00004141"/>
    </source>
</evidence>
<dbReference type="InterPro" id="IPR010432">
    <property type="entry name" value="RDD"/>
</dbReference>
<keyword evidence="9" id="KW-1185">Reference proteome</keyword>
<feature type="domain" description="RDD" evidence="6">
    <location>
        <begin position="35"/>
        <end position="186"/>
    </location>
</feature>
<reference evidence="9" key="2">
    <citation type="submission" date="2016-12" db="EMBL/GenBank/DDBJ databases">
        <title>Whole genome sequencing of Sphingomonas sp. ABOJV.</title>
        <authorList>
            <person name="Conlan S."/>
            <person name="Thomas P.J."/>
            <person name="Mullikin J."/>
            <person name="Palmore T.N."/>
            <person name="Frank K.M."/>
            <person name="Segre J.A."/>
        </authorList>
    </citation>
    <scope>NUCLEOTIDE SEQUENCE [LARGE SCALE GENOMIC DNA]</scope>
    <source>
        <strain evidence="9">ABOJV</strain>
    </source>
</reference>
<dbReference type="PANTHER" id="PTHR38480:SF1">
    <property type="entry name" value="SLR0254 PROTEIN"/>
    <property type="match status" value="1"/>
</dbReference>
<feature type="transmembrane region" description="Helical" evidence="5">
    <location>
        <begin position="72"/>
        <end position="90"/>
    </location>
</feature>
<dbReference type="Pfam" id="PF06271">
    <property type="entry name" value="RDD"/>
    <property type="match status" value="1"/>
</dbReference>
<feature type="transmembrane region" description="Helical" evidence="5">
    <location>
        <begin position="41"/>
        <end position="66"/>
    </location>
</feature>
<name>A0A1L6JD59_9SPHN</name>
<reference evidence="7" key="1">
    <citation type="submission" date="2016-12" db="EMBL/GenBank/DDBJ databases">
        <title>Whole genome sequencing of Sphingomonas koreensis.</title>
        <authorList>
            <person name="Conlan S."/>
            <person name="Thomas P.J."/>
            <person name="Mullikin J."/>
            <person name="Palmore T.N."/>
            <person name="Frank K.M."/>
            <person name="Segre J.A."/>
        </authorList>
    </citation>
    <scope>NUCLEOTIDE SEQUENCE</scope>
    <source>
        <strain evidence="7">ABOJV</strain>
    </source>
</reference>
<reference evidence="8 10" key="3">
    <citation type="submission" date="2018-07" db="EMBL/GenBank/DDBJ databases">
        <title>Genomic and Epidemiologic Investigation of an Indolent Hospital Outbreak.</title>
        <authorList>
            <person name="Johnson R.C."/>
            <person name="Deming C."/>
            <person name="Conlan S."/>
            <person name="Zellmer C.J."/>
            <person name="Michelin A.V."/>
            <person name="Lee-Lin S."/>
            <person name="Thomas P.J."/>
            <person name="Park M."/>
            <person name="Weingarten R.A."/>
            <person name="Less J."/>
            <person name="Dekker J.P."/>
            <person name="Frank K.M."/>
            <person name="Musser K.A."/>
            <person name="Mcquiston J.R."/>
            <person name="Henderson D.K."/>
            <person name="Lau A.F."/>
            <person name="Palmore T.N."/>
            <person name="Segre J.A."/>
        </authorList>
    </citation>
    <scope>NUCLEOTIDE SEQUENCE [LARGE SCALE GENOMIC DNA]</scope>
    <source>
        <strain evidence="8 10">SK-NIH.Env10_0317</strain>
    </source>
</reference>
<evidence type="ECO:0000256" key="4">
    <source>
        <dbReference type="ARBA" id="ARBA00023136"/>
    </source>
</evidence>
<protein>
    <submittedName>
        <fullName evidence="8">RDD family protein</fullName>
    </submittedName>
</protein>
<evidence type="ECO:0000256" key="3">
    <source>
        <dbReference type="ARBA" id="ARBA00022989"/>
    </source>
</evidence>
<evidence type="ECO:0000313" key="10">
    <source>
        <dbReference type="Proteomes" id="UP000286681"/>
    </source>
</evidence>
<keyword evidence="2 5" id="KW-0812">Transmembrane</keyword>
<dbReference type="EMBL" id="CP018820">
    <property type="protein sequence ID" value="APR53843.1"/>
    <property type="molecule type" value="Genomic_DNA"/>
</dbReference>
<dbReference type="Proteomes" id="UP000286681">
    <property type="component" value="Unassembled WGS sequence"/>
</dbReference>
<dbReference type="GO" id="GO:0016020">
    <property type="term" value="C:membrane"/>
    <property type="evidence" value="ECO:0007669"/>
    <property type="project" value="UniProtKB-SubCell"/>
</dbReference>
<gene>
    <name evidence="7" type="ORF">BRX40_16765</name>
    <name evidence="8" type="ORF">CA257_04235</name>
</gene>
<dbReference type="STRING" id="93064.BRX40_16765"/>
<evidence type="ECO:0000256" key="2">
    <source>
        <dbReference type="ARBA" id="ARBA00022692"/>
    </source>
</evidence>
<proteinExistence type="predicted"/>